<dbReference type="AlphaFoldDB" id="A0A382SZK6"/>
<feature type="non-terminal residue" evidence="1">
    <location>
        <position position="1"/>
    </location>
</feature>
<protein>
    <submittedName>
        <fullName evidence="1">Uncharacterized protein</fullName>
    </submittedName>
</protein>
<evidence type="ECO:0000313" key="1">
    <source>
        <dbReference type="EMBL" id="SVD14598.1"/>
    </source>
</evidence>
<name>A0A382SZK6_9ZZZZ</name>
<proteinExistence type="predicted"/>
<gene>
    <name evidence="1" type="ORF">METZ01_LOCUS367452</name>
</gene>
<dbReference type="EMBL" id="UINC01132341">
    <property type="protein sequence ID" value="SVD14598.1"/>
    <property type="molecule type" value="Genomic_DNA"/>
</dbReference>
<accession>A0A382SZK6</accession>
<sequence length="64" mass="6949">GLFDCGESPSKLSSENPNFFPRYLCNSANCLPSISMLELDRLYPASIHCSSRKSGPLHTTSGTL</sequence>
<feature type="non-terminal residue" evidence="1">
    <location>
        <position position="64"/>
    </location>
</feature>
<organism evidence="1">
    <name type="scientific">marine metagenome</name>
    <dbReference type="NCBI Taxonomy" id="408172"/>
    <lineage>
        <taxon>unclassified sequences</taxon>
        <taxon>metagenomes</taxon>
        <taxon>ecological metagenomes</taxon>
    </lineage>
</organism>
<reference evidence="1" key="1">
    <citation type="submission" date="2018-05" db="EMBL/GenBank/DDBJ databases">
        <authorList>
            <person name="Lanie J.A."/>
            <person name="Ng W.-L."/>
            <person name="Kazmierczak K.M."/>
            <person name="Andrzejewski T.M."/>
            <person name="Davidsen T.M."/>
            <person name="Wayne K.J."/>
            <person name="Tettelin H."/>
            <person name="Glass J.I."/>
            <person name="Rusch D."/>
            <person name="Podicherti R."/>
            <person name="Tsui H.-C.T."/>
            <person name="Winkler M.E."/>
        </authorList>
    </citation>
    <scope>NUCLEOTIDE SEQUENCE</scope>
</reference>